<reference evidence="2" key="2">
    <citation type="submission" date="2018-05" db="EMBL/GenBank/DDBJ databases">
        <title>OpunRS2 (Oryza punctata Reference Sequence Version 2).</title>
        <authorList>
            <person name="Zhang J."/>
            <person name="Kudrna D."/>
            <person name="Lee S."/>
            <person name="Talag J."/>
            <person name="Welchert J."/>
            <person name="Wing R.A."/>
        </authorList>
    </citation>
    <scope>NUCLEOTIDE SEQUENCE [LARGE SCALE GENOMIC DNA]</scope>
</reference>
<keyword evidence="3" id="KW-1185">Reference proteome</keyword>
<dbReference type="Gramene" id="OPUNC09G15490.3">
    <property type="protein sequence ID" value="OPUNC09G15490.3"/>
    <property type="gene ID" value="OPUNC09G15490"/>
</dbReference>
<keyword evidence="1" id="KW-0472">Membrane</keyword>
<evidence type="ECO:0000313" key="2">
    <source>
        <dbReference type="EnsemblPlants" id="OPUNC09G15490.3"/>
    </source>
</evidence>
<proteinExistence type="predicted"/>
<organism evidence="2">
    <name type="scientific">Oryza punctata</name>
    <name type="common">Red rice</name>
    <dbReference type="NCBI Taxonomy" id="4537"/>
    <lineage>
        <taxon>Eukaryota</taxon>
        <taxon>Viridiplantae</taxon>
        <taxon>Streptophyta</taxon>
        <taxon>Embryophyta</taxon>
        <taxon>Tracheophyta</taxon>
        <taxon>Spermatophyta</taxon>
        <taxon>Magnoliopsida</taxon>
        <taxon>Liliopsida</taxon>
        <taxon>Poales</taxon>
        <taxon>Poaceae</taxon>
        <taxon>BOP clade</taxon>
        <taxon>Oryzoideae</taxon>
        <taxon>Oryzeae</taxon>
        <taxon>Oryzinae</taxon>
        <taxon>Oryza</taxon>
    </lineage>
</organism>
<evidence type="ECO:0000256" key="1">
    <source>
        <dbReference type="SAM" id="Phobius"/>
    </source>
</evidence>
<name>A0A0E0M3N3_ORYPU</name>
<dbReference type="Proteomes" id="UP000026962">
    <property type="component" value="Chromosome 9"/>
</dbReference>
<dbReference type="AlphaFoldDB" id="A0A0E0M3N3"/>
<protein>
    <submittedName>
        <fullName evidence="2">Uncharacterized protein</fullName>
    </submittedName>
</protein>
<sequence length="112" mass="12958">MTRYSAGMDSGNHGTTRTESKTLYVEGLPLNCTKRGCTYSSPLSGFFEVRLVNKESRYAGRYIISCVLLILQLLLKLVLLWRLQRNYNIIFTYEVYDCLHPYAFTYAANFFS</sequence>
<dbReference type="HOGENOM" id="CLU_2149997_0_0_1"/>
<evidence type="ECO:0000313" key="3">
    <source>
        <dbReference type="Proteomes" id="UP000026962"/>
    </source>
</evidence>
<keyword evidence="1" id="KW-1133">Transmembrane helix</keyword>
<keyword evidence="1" id="KW-0812">Transmembrane</keyword>
<dbReference type="EnsemblPlants" id="OPUNC09G15490.3">
    <property type="protein sequence ID" value="OPUNC09G15490.3"/>
    <property type="gene ID" value="OPUNC09G15490"/>
</dbReference>
<accession>A0A0E0M3N3</accession>
<reference evidence="2" key="1">
    <citation type="submission" date="2015-04" db="UniProtKB">
        <authorList>
            <consortium name="EnsemblPlants"/>
        </authorList>
    </citation>
    <scope>IDENTIFICATION</scope>
</reference>
<feature type="transmembrane region" description="Helical" evidence="1">
    <location>
        <begin position="62"/>
        <end position="81"/>
    </location>
</feature>